<organism evidence="10 11">
    <name type="scientific">Burkholderia mayonis</name>
    <dbReference type="NCBI Taxonomy" id="1385591"/>
    <lineage>
        <taxon>Bacteria</taxon>
        <taxon>Pseudomonadati</taxon>
        <taxon>Pseudomonadota</taxon>
        <taxon>Betaproteobacteria</taxon>
        <taxon>Burkholderiales</taxon>
        <taxon>Burkholderiaceae</taxon>
        <taxon>Burkholderia</taxon>
        <taxon>pseudomallei group</taxon>
    </lineage>
</organism>
<evidence type="ECO:0000256" key="8">
    <source>
        <dbReference type="SAM" id="SignalP"/>
    </source>
</evidence>
<dbReference type="AlphaFoldDB" id="A0A1B4G3Q9"/>
<dbReference type="Pfam" id="PF16317">
    <property type="entry name" value="Glyco_hydro_99"/>
    <property type="match status" value="1"/>
</dbReference>
<keyword evidence="4" id="KW-0735">Signal-anchor</keyword>
<feature type="signal peptide" evidence="8">
    <location>
        <begin position="1"/>
        <end position="19"/>
    </location>
</feature>
<evidence type="ECO:0000256" key="2">
    <source>
        <dbReference type="ARBA" id="ARBA00022692"/>
    </source>
</evidence>
<evidence type="ECO:0000313" key="11">
    <source>
        <dbReference type="Proteomes" id="UP000067711"/>
    </source>
</evidence>
<dbReference type="InterPro" id="IPR026071">
    <property type="entry name" value="Glyco_Hydrolase_99"/>
</dbReference>
<evidence type="ECO:0000256" key="1">
    <source>
        <dbReference type="ARBA" id="ARBA00004323"/>
    </source>
</evidence>
<keyword evidence="6" id="KW-0333">Golgi apparatus</keyword>
<keyword evidence="5" id="KW-1133">Transmembrane helix</keyword>
<evidence type="ECO:0000256" key="5">
    <source>
        <dbReference type="ARBA" id="ARBA00022989"/>
    </source>
</evidence>
<name>A0A1B4G3Q9_9BURK</name>
<dbReference type="InterPro" id="IPR036426">
    <property type="entry name" value="Bulb-type_lectin_dom_sf"/>
</dbReference>
<dbReference type="SMART" id="SM00108">
    <property type="entry name" value="B_lectin"/>
    <property type="match status" value="1"/>
</dbReference>
<feature type="chain" id="PRO_5015322143" description="Bulb-type lectin domain-containing protein" evidence="8">
    <location>
        <begin position="20"/>
        <end position="558"/>
    </location>
</feature>
<keyword evidence="8" id="KW-0732">Signal</keyword>
<dbReference type="GO" id="GO:0016798">
    <property type="term" value="F:hydrolase activity, acting on glycosyl bonds"/>
    <property type="evidence" value="ECO:0007669"/>
    <property type="project" value="InterPro"/>
</dbReference>
<dbReference type="PROSITE" id="PS50927">
    <property type="entry name" value="BULB_LECTIN"/>
    <property type="match status" value="1"/>
</dbReference>
<evidence type="ECO:0000313" key="10">
    <source>
        <dbReference type="EMBL" id="AOJ10543.1"/>
    </source>
</evidence>
<evidence type="ECO:0000256" key="6">
    <source>
        <dbReference type="ARBA" id="ARBA00023034"/>
    </source>
</evidence>
<dbReference type="Gene3D" id="3.20.20.80">
    <property type="entry name" value="Glycosidases"/>
    <property type="match status" value="1"/>
</dbReference>
<feature type="domain" description="Bulb-type lectin" evidence="9">
    <location>
        <begin position="430"/>
        <end position="538"/>
    </location>
</feature>
<evidence type="ECO:0000256" key="7">
    <source>
        <dbReference type="ARBA" id="ARBA00023136"/>
    </source>
</evidence>
<sequence>MAVALLAAACAAPCGAAVAVDASTIVGKVLVGYQGWFRCPGDGGPDNQWSHWSKNNSVPSASTITVDAYPDVGGLPAASLCSVPGMSIQGQQAYLFSSLPPSTAQTHFAWMQQYGIDGALVQRFAVDIDHQRRENEAILKNVKAAAESTGRVFAIEYDLTRDYTGLTDDAVLNQLQTDWLHLVNDLGLTASPSYLRYHGKPLVSIWGLGFNDPYHVSNPQLASKIIAWFKQTANVSVMGGVPTGWGTPGTRSSSADPAWPQVYASLDVVQPWAVGNYVTPQDVDNWKSAVLQPDLALAKKNGQLYLPVVFPGFSWHNLNPAAAANQVPRLGGAFLWRQVYDAVSSGASAVKIAMFDEVNEGTAIFKVAGKRSDAPDQGYWLTLDADGRALPSDWYLRFAYETGRMVRGESPVTDVVPANPGPQAAGVPACGALGPNQGLDVGQAIVSCDGRFKLVLQSDGNLVSYQGSAPVWNNGVSSQTAARIVMQGDGNLVEYDTAGRPLWNSGTAGRVGAYAQLQSDGRFVVTGGLAPASLAPSEVSRKLATASHSPAWISVKID</sequence>
<dbReference type="EMBL" id="CP013389">
    <property type="protein sequence ID" value="AOJ10543.1"/>
    <property type="molecule type" value="Genomic_DNA"/>
</dbReference>
<dbReference type="CDD" id="cd11576">
    <property type="entry name" value="GH99_GH71_like_2"/>
    <property type="match status" value="1"/>
</dbReference>
<evidence type="ECO:0000256" key="3">
    <source>
        <dbReference type="ARBA" id="ARBA00022801"/>
    </source>
</evidence>
<dbReference type="Proteomes" id="UP000067711">
    <property type="component" value="Chromosome 1"/>
</dbReference>
<dbReference type="InterPro" id="IPR001480">
    <property type="entry name" value="Bulb-type_lectin_dom"/>
</dbReference>
<proteinExistence type="predicted"/>
<keyword evidence="7" id="KW-0472">Membrane</keyword>
<gene>
    <name evidence="10" type="ORF">WS71_25470</name>
</gene>
<evidence type="ECO:0000259" key="9">
    <source>
        <dbReference type="PROSITE" id="PS50927"/>
    </source>
</evidence>
<reference evidence="10 11" key="1">
    <citation type="submission" date="2015-12" db="EMBL/GenBank/DDBJ databases">
        <title>Diversity of Burkholderia near neighbor genomes.</title>
        <authorList>
            <person name="Sahl J."/>
            <person name="Wagner D."/>
            <person name="Keim P."/>
        </authorList>
    </citation>
    <scope>NUCLEOTIDE SEQUENCE [LARGE SCALE GENOMIC DNA]</scope>
    <source>
        <strain evidence="10 11">BDU8</strain>
    </source>
</reference>
<dbReference type="SUPFAM" id="SSF51110">
    <property type="entry name" value="alpha-D-mannose-specific plant lectins"/>
    <property type="match status" value="1"/>
</dbReference>
<protein>
    <recommendedName>
        <fullName evidence="9">Bulb-type lectin domain-containing protein</fullName>
    </recommendedName>
</protein>
<keyword evidence="3" id="KW-0378">Hydrolase</keyword>
<dbReference type="Gene3D" id="2.90.10.10">
    <property type="entry name" value="Bulb-type lectin domain"/>
    <property type="match status" value="2"/>
</dbReference>
<accession>A0A1B4G3Q9</accession>
<comment type="subcellular location">
    <subcellularLocation>
        <location evidence="1">Golgi apparatus membrane</location>
        <topology evidence="1">Single-pass type II membrane protein</topology>
    </subcellularLocation>
</comment>
<evidence type="ECO:0000256" key="4">
    <source>
        <dbReference type="ARBA" id="ARBA00022968"/>
    </source>
</evidence>
<keyword evidence="2" id="KW-0812">Transmembrane</keyword>